<evidence type="ECO:0000313" key="3">
    <source>
        <dbReference type="Proteomes" id="UP000076727"/>
    </source>
</evidence>
<dbReference type="Proteomes" id="UP000076727">
    <property type="component" value="Unassembled WGS sequence"/>
</dbReference>
<evidence type="ECO:0000313" key="2">
    <source>
        <dbReference type="EMBL" id="KZT68235.1"/>
    </source>
</evidence>
<protein>
    <submittedName>
        <fullName evidence="2">Uncharacterized protein</fullName>
    </submittedName>
</protein>
<keyword evidence="3" id="KW-1185">Reference proteome</keyword>
<dbReference type="AlphaFoldDB" id="A0A165PHZ0"/>
<sequence>MKIRRASARLNVTGPSTPSTPAKSAAAKLRRPPPPNLDQAGRALVRECQVLLLRASDPLRLRASHRAPTFRQRLAKMSATGCHAIFSTLRSMWFVKRLLLKHSDAGRRLGRRGRTNTRLRHQPRDGVWIRSDHNVCRTWENAAPASNPTHRIPRPGTINHGLP</sequence>
<accession>A0A165PHZ0</accession>
<reference evidence="2 3" key="1">
    <citation type="journal article" date="2016" name="Mol. Biol. Evol.">
        <title>Comparative Genomics of Early-Diverging Mushroom-Forming Fungi Provides Insights into the Origins of Lignocellulose Decay Capabilities.</title>
        <authorList>
            <person name="Nagy L.G."/>
            <person name="Riley R."/>
            <person name="Tritt A."/>
            <person name="Adam C."/>
            <person name="Daum C."/>
            <person name="Floudas D."/>
            <person name="Sun H."/>
            <person name="Yadav J.S."/>
            <person name="Pangilinan J."/>
            <person name="Larsson K.H."/>
            <person name="Matsuura K."/>
            <person name="Barry K."/>
            <person name="Labutti K."/>
            <person name="Kuo R."/>
            <person name="Ohm R.A."/>
            <person name="Bhattacharya S.S."/>
            <person name="Shirouzu T."/>
            <person name="Yoshinaga Y."/>
            <person name="Martin F.M."/>
            <person name="Grigoriev I.V."/>
            <person name="Hibbett D.S."/>
        </authorList>
    </citation>
    <scope>NUCLEOTIDE SEQUENCE [LARGE SCALE GENOMIC DNA]</scope>
    <source>
        <strain evidence="2 3">L-15889</strain>
    </source>
</reference>
<proteinExistence type="predicted"/>
<evidence type="ECO:0000256" key="1">
    <source>
        <dbReference type="SAM" id="MobiDB-lite"/>
    </source>
</evidence>
<feature type="compositionally biased region" description="Low complexity" evidence="1">
    <location>
        <begin position="15"/>
        <end position="27"/>
    </location>
</feature>
<name>A0A165PHZ0_9APHY</name>
<gene>
    <name evidence="2" type="ORF">DAEQUDRAFT_335817</name>
</gene>
<feature type="region of interest" description="Disordered" evidence="1">
    <location>
        <begin position="1"/>
        <end position="39"/>
    </location>
</feature>
<organism evidence="2 3">
    <name type="scientific">Daedalea quercina L-15889</name>
    <dbReference type="NCBI Taxonomy" id="1314783"/>
    <lineage>
        <taxon>Eukaryota</taxon>
        <taxon>Fungi</taxon>
        <taxon>Dikarya</taxon>
        <taxon>Basidiomycota</taxon>
        <taxon>Agaricomycotina</taxon>
        <taxon>Agaricomycetes</taxon>
        <taxon>Polyporales</taxon>
        <taxon>Fomitopsis</taxon>
    </lineage>
</organism>
<feature type="region of interest" description="Disordered" evidence="1">
    <location>
        <begin position="144"/>
        <end position="163"/>
    </location>
</feature>
<dbReference type="EMBL" id="KV429068">
    <property type="protein sequence ID" value="KZT68235.1"/>
    <property type="molecule type" value="Genomic_DNA"/>
</dbReference>